<dbReference type="Proteomes" id="UP001161247">
    <property type="component" value="Chromosome 5"/>
</dbReference>
<feature type="compositionally biased region" description="Polar residues" evidence="3">
    <location>
        <begin position="37"/>
        <end position="47"/>
    </location>
</feature>
<dbReference type="PANTHER" id="PTHR47926">
    <property type="entry name" value="PENTATRICOPEPTIDE REPEAT-CONTAINING PROTEIN"/>
    <property type="match status" value="1"/>
</dbReference>
<dbReference type="Pfam" id="PF01535">
    <property type="entry name" value="PPR"/>
    <property type="match status" value="2"/>
</dbReference>
<feature type="repeat" description="PPR" evidence="2">
    <location>
        <begin position="433"/>
        <end position="467"/>
    </location>
</feature>
<dbReference type="PROSITE" id="PS51375">
    <property type="entry name" value="PPR"/>
    <property type="match status" value="1"/>
</dbReference>
<dbReference type="InterPro" id="IPR046848">
    <property type="entry name" value="E_motif"/>
</dbReference>
<evidence type="ECO:0000256" key="1">
    <source>
        <dbReference type="ARBA" id="ARBA00022737"/>
    </source>
</evidence>
<dbReference type="GO" id="GO:0009451">
    <property type="term" value="P:RNA modification"/>
    <property type="evidence" value="ECO:0007669"/>
    <property type="project" value="InterPro"/>
</dbReference>
<dbReference type="GO" id="GO:0099402">
    <property type="term" value="P:plant organ development"/>
    <property type="evidence" value="ECO:0007669"/>
    <property type="project" value="UniProtKB-ARBA"/>
</dbReference>
<feature type="domain" description="Nuclear factor related to kappa-B-binding protein second winged helix" evidence="4">
    <location>
        <begin position="156"/>
        <end position="294"/>
    </location>
</feature>
<keyword evidence="6" id="KW-1185">Reference proteome</keyword>
<sequence length="651" mass="73081">MNFSPTSDSLGENNVDPLLHHDGFPPASDGLSKTPDRSSPVTIIPSSLPINTTPLPIDINTSESVSDVLIPLRKSTRNRNAPKWMDDYVPGSSSEEISELIFCMAERITGHASRIGRLPPPPLQLMQPARDLKRFNGAKNLKISVSTINPISEEVRDYFRKEEALRYTIPEHPFAYTALDGRKASVAPFRRRSGKPSRKARDHFILKSDRPPCFTVLSLVRDAVARLPDDVGTRADVCILVRDSGYIIDGVFDDQVEQVVSGALDRLHYERDACVYFDGNHRLWIYSHGSREEEDFEDDGTSSKKIRKKIKYSKRQQANPRKPNTLVKSQRILDIVAPKLNNSDPPQGYLRLIDDFLRTNHLPLPNPQVSDGVKSQSDPNESSLSALFRLHRQGLNICPSLLSNALSLCGSDGDVRPGIQIHGLAVDYGFFYNVYVSSSLVSFYSKCGELSSASKVFEEMPERNVITWTAIISAFAQNGQCCFQAMVKYGVEPDVDHYACIVDLLGRAGRLEEDRDFIRRMPISPNAVIWGSLLSSCRLHGNVWVGIEAAENRLELEPSCAATHLQLTNLYANVDYWDQAARVRKLMKDNGLKTDPGCSWIEINNEIFQFRVEDRTSPSFAEIMTMLDCLVDHIRGLDHSLDIYQATDYHP</sequence>
<feature type="region of interest" description="Disordered" evidence="3">
    <location>
        <begin position="1"/>
        <end position="47"/>
    </location>
</feature>
<feature type="compositionally biased region" description="Polar residues" evidence="3">
    <location>
        <begin position="1"/>
        <end position="12"/>
    </location>
</feature>
<dbReference type="AlphaFoldDB" id="A0AAV1DFW9"/>
<protein>
    <submittedName>
        <fullName evidence="5">OLC1v1005985C1</fullName>
    </submittedName>
</protein>
<evidence type="ECO:0000313" key="5">
    <source>
        <dbReference type="EMBL" id="CAI9106766.1"/>
    </source>
</evidence>
<evidence type="ECO:0000256" key="2">
    <source>
        <dbReference type="PROSITE-ProRule" id="PRU00708"/>
    </source>
</evidence>
<dbReference type="InterPro" id="IPR002885">
    <property type="entry name" value="PPR_rpt"/>
</dbReference>
<proteinExistence type="predicted"/>
<name>A0AAV1DFW9_OLDCO</name>
<dbReference type="InterPro" id="IPR046960">
    <property type="entry name" value="PPR_At4g14850-like_plant"/>
</dbReference>
<dbReference type="InterPro" id="IPR011990">
    <property type="entry name" value="TPR-like_helical_dom_sf"/>
</dbReference>
<dbReference type="Gene3D" id="1.25.40.10">
    <property type="entry name" value="Tetratricopeptide repeat domain"/>
    <property type="match status" value="2"/>
</dbReference>
<dbReference type="EMBL" id="OX459122">
    <property type="protein sequence ID" value="CAI9106766.1"/>
    <property type="molecule type" value="Genomic_DNA"/>
</dbReference>
<dbReference type="GO" id="GO:0003723">
    <property type="term" value="F:RNA binding"/>
    <property type="evidence" value="ECO:0007669"/>
    <property type="project" value="InterPro"/>
</dbReference>
<organism evidence="5 6">
    <name type="scientific">Oldenlandia corymbosa var. corymbosa</name>
    <dbReference type="NCBI Taxonomy" id="529605"/>
    <lineage>
        <taxon>Eukaryota</taxon>
        <taxon>Viridiplantae</taxon>
        <taxon>Streptophyta</taxon>
        <taxon>Embryophyta</taxon>
        <taxon>Tracheophyta</taxon>
        <taxon>Spermatophyta</taxon>
        <taxon>Magnoliopsida</taxon>
        <taxon>eudicotyledons</taxon>
        <taxon>Gunneridae</taxon>
        <taxon>Pentapetalae</taxon>
        <taxon>asterids</taxon>
        <taxon>lamiids</taxon>
        <taxon>Gentianales</taxon>
        <taxon>Rubiaceae</taxon>
        <taxon>Rubioideae</taxon>
        <taxon>Spermacoceae</taxon>
        <taxon>Hedyotis-Oldenlandia complex</taxon>
        <taxon>Oldenlandia</taxon>
    </lineage>
</organism>
<evidence type="ECO:0000256" key="3">
    <source>
        <dbReference type="SAM" id="MobiDB-lite"/>
    </source>
</evidence>
<dbReference type="Pfam" id="PF20431">
    <property type="entry name" value="E_motif"/>
    <property type="match status" value="1"/>
</dbReference>
<accession>A0AAV1DFW9</accession>
<dbReference type="FunFam" id="1.25.40.10:FF:000158">
    <property type="entry name" value="pentatricopeptide repeat-containing protein At2g33680"/>
    <property type="match status" value="1"/>
</dbReference>
<dbReference type="InterPro" id="IPR057748">
    <property type="entry name" value="NFRKB_WH_2"/>
</dbReference>
<gene>
    <name evidence="5" type="ORF">OLC1_LOCUS15215</name>
</gene>
<evidence type="ECO:0000259" key="4">
    <source>
        <dbReference type="Pfam" id="PF25793"/>
    </source>
</evidence>
<dbReference type="Pfam" id="PF25793">
    <property type="entry name" value="WHD_2nd_NFRKB"/>
    <property type="match status" value="1"/>
</dbReference>
<dbReference type="PANTHER" id="PTHR47926:SF438">
    <property type="entry name" value="PENTATRICOPEPTIDE REPEAT-CONTAINING PROTEIN"/>
    <property type="match status" value="1"/>
</dbReference>
<evidence type="ECO:0000313" key="6">
    <source>
        <dbReference type="Proteomes" id="UP001161247"/>
    </source>
</evidence>
<keyword evidence="1" id="KW-0677">Repeat</keyword>
<reference evidence="5" key="1">
    <citation type="submission" date="2023-03" db="EMBL/GenBank/DDBJ databases">
        <authorList>
            <person name="Julca I."/>
        </authorList>
    </citation>
    <scope>NUCLEOTIDE SEQUENCE</scope>
</reference>